<dbReference type="PANTHER" id="PTHR47595:SF1">
    <property type="entry name" value="MYB_SANT-LIKE DNA-BINDING DOMAIN-CONTAINING PROTEIN"/>
    <property type="match status" value="1"/>
</dbReference>
<feature type="compositionally biased region" description="Polar residues" evidence="1">
    <location>
        <begin position="201"/>
        <end position="212"/>
    </location>
</feature>
<proteinExistence type="predicted"/>
<evidence type="ECO:0000313" key="3">
    <source>
        <dbReference type="EMBL" id="CAH1113835.1"/>
    </source>
</evidence>
<keyword evidence="4" id="KW-1185">Reference proteome</keyword>
<dbReference type="Gene3D" id="1.10.10.60">
    <property type="entry name" value="Homeodomain-like"/>
    <property type="match status" value="1"/>
</dbReference>
<protein>
    <recommendedName>
        <fullName evidence="2">Myb/SANT-like DNA-binding domain-containing protein</fullName>
    </recommendedName>
</protein>
<organism evidence="3 4">
    <name type="scientific">Psylliodes chrysocephalus</name>
    <dbReference type="NCBI Taxonomy" id="3402493"/>
    <lineage>
        <taxon>Eukaryota</taxon>
        <taxon>Metazoa</taxon>
        <taxon>Ecdysozoa</taxon>
        <taxon>Arthropoda</taxon>
        <taxon>Hexapoda</taxon>
        <taxon>Insecta</taxon>
        <taxon>Pterygota</taxon>
        <taxon>Neoptera</taxon>
        <taxon>Endopterygota</taxon>
        <taxon>Coleoptera</taxon>
        <taxon>Polyphaga</taxon>
        <taxon>Cucujiformia</taxon>
        <taxon>Chrysomeloidea</taxon>
        <taxon>Chrysomelidae</taxon>
        <taxon>Galerucinae</taxon>
        <taxon>Alticini</taxon>
        <taxon>Psylliodes</taxon>
    </lineage>
</organism>
<dbReference type="OrthoDB" id="1475929at2759"/>
<feature type="region of interest" description="Disordered" evidence="1">
    <location>
        <begin position="199"/>
        <end position="237"/>
    </location>
</feature>
<evidence type="ECO:0000313" key="4">
    <source>
        <dbReference type="Proteomes" id="UP001153636"/>
    </source>
</evidence>
<evidence type="ECO:0000259" key="2">
    <source>
        <dbReference type="Pfam" id="PF13837"/>
    </source>
</evidence>
<dbReference type="EMBL" id="OV651819">
    <property type="protein sequence ID" value="CAH1113835.1"/>
    <property type="molecule type" value="Genomic_DNA"/>
</dbReference>
<dbReference type="InterPro" id="IPR044822">
    <property type="entry name" value="Myb_DNA-bind_4"/>
</dbReference>
<feature type="domain" description="Myb/SANT-like DNA-binding" evidence="2">
    <location>
        <begin position="82"/>
        <end position="167"/>
    </location>
</feature>
<reference evidence="3" key="1">
    <citation type="submission" date="2022-01" db="EMBL/GenBank/DDBJ databases">
        <authorList>
            <person name="King R."/>
        </authorList>
    </citation>
    <scope>NUCLEOTIDE SEQUENCE</scope>
</reference>
<evidence type="ECO:0000256" key="1">
    <source>
        <dbReference type="SAM" id="MobiDB-lite"/>
    </source>
</evidence>
<gene>
    <name evidence="3" type="ORF">PSYICH_LOCUS13972</name>
</gene>
<dbReference type="Proteomes" id="UP001153636">
    <property type="component" value="Chromosome 7"/>
</dbReference>
<name>A0A9P0D4N6_9CUCU</name>
<dbReference type="AlphaFoldDB" id="A0A9P0D4N6"/>
<sequence length="262" mass="30446">MDAGDETFSCGLCKTRLGTADLIVEEQLLMSHSCFADVENVYFDYSTKLIIKESSVNRETEENSPILQGTLNTPAAFSETKEKWTDNMVKLLISAYKEKFSSSAYTKKKVWELISAKMGEFGYKKDGLKCDEKWRNLKKSYDKVKQELNKSGNKNISWAFYKDMEEIFCRDPHFEPVSTCSSSGVTTIRCISNEMEKNLSPGCSQNSFSSEAVTPKKKQRKYSPYQTEQGRERRHKEKMDLKKEMFTWFKENYKKKRIDKLQ</sequence>
<dbReference type="PANTHER" id="PTHR47595">
    <property type="entry name" value="HEAT SHOCK 70 KDA PROTEIN 14"/>
    <property type="match status" value="1"/>
</dbReference>
<accession>A0A9P0D4N6</accession>
<dbReference type="Pfam" id="PF13837">
    <property type="entry name" value="Myb_DNA-bind_4"/>
    <property type="match status" value="1"/>
</dbReference>